<feature type="compositionally biased region" description="Pro residues" evidence="1">
    <location>
        <begin position="11"/>
        <end position="21"/>
    </location>
</feature>
<evidence type="ECO:0000313" key="3">
    <source>
        <dbReference type="Proteomes" id="UP001176941"/>
    </source>
</evidence>
<dbReference type="Proteomes" id="UP001176941">
    <property type="component" value="Chromosome 2"/>
</dbReference>
<name>A0ABN8YFW7_RANTA</name>
<protein>
    <submittedName>
        <fullName evidence="2">Uncharacterized protein</fullName>
    </submittedName>
</protein>
<evidence type="ECO:0000256" key="1">
    <source>
        <dbReference type="SAM" id="MobiDB-lite"/>
    </source>
</evidence>
<sequence>MLEAVRGRQGPRPPAQPPPAARPARQAWPPRAPGSVHPRGRLRALLGRRLLSGAPLNLAQTPPNRHFEQYGRKRKNERRKPLCRRKCYEKLSKFSWLLVKVAEAVYSKSRIMFATVRHNYLQTCLSPAPS</sequence>
<organism evidence="2 3">
    <name type="scientific">Rangifer tarandus platyrhynchus</name>
    <name type="common">Svalbard reindeer</name>
    <dbReference type="NCBI Taxonomy" id="3082113"/>
    <lineage>
        <taxon>Eukaryota</taxon>
        <taxon>Metazoa</taxon>
        <taxon>Chordata</taxon>
        <taxon>Craniata</taxon>
        <taxon>Vertebrata</taxon>
        <taxon>Euteleostomi</taxon>
        <taxon>Mammalia</taxon>
        <taxon>Eutheria</taxon>
        <taxon>Laurasiatheria</taxon>
        <taxon>Artiodactyla</taxon>
        <taxon>Ruminantia</taxon>
        <taxon>Pecora</taxon>
        <taxon>Cervidae</taxon>
        <taxon>Odocoileinae</taxon>
        <taxon>Rangifer</taxon>
    </lineage>
</organism>
<evidence type="ECO:0000313" key="2">
    <source>
        <dbReference type="EMBL" id="CAI9160450.1"/>
    </source>
</evidence>
<gene>
    <name evidence="2" type="ORF">MRATA1EN1_LOCUS9412</name>
</gene>
<dbReference type="EMBL" id="OX459938">
    <property type="protein sequence ID" value="CAI9160450.1"/>
    <property type="molecule type" value="Genomic_DNA"/>
</dbReference>
<proteinExistence type="predicted"/>
<feature type="region of interest" description="Disordered" evidence="1">
    <location>
        <begin position="1"/>
        <end position="38"/>
    </location>
</feature>
<reference evidence="2" key="1">
    <citation type="submission" date="2023-04" db="EMBL/GenBank/DDBJ databases">
        <authorList>
            <consortium name="ELIXIR-Norway"/>
        </authorList>
    </citation>
    <scope>NUCLEOTIDE SEQUENCE [LARGE SCALE GENOMIC DNA]</scope>
</reference>
<accession>A0ABN8YFW7</accession>
<feature type="region of interest" description="Disordered" evidence="1">
    <location>
        <begin position="55"/>
        <end position="79"/>
    </location>
</feature>
<keyword evidence="3" id="KW-1185">Reference proteome</keyword>